<evidence type="ECO:0000313" key="5">
    <source>
        <dbReference type="Proteomes" id="UP000254620"/>
    </source>
</evidence>
<name>A0A0F5F021_AVIPA</name>
<dbReference type="InterPro" id="IPR052746">
    <property type="entry name" value="MlaB_ABC_Transporter"/>
</dbReference>
<dbReference type="Gene3D" id="3.30.750.24">
    <property type="entry name" value="STAS domain"/>
    <property type="match status" value="1"/>
</dbReference>
<dbReference type="STRING" id="728.VY92_09725"/>
<evidence type="ECO:0000313" key="2">
    <source>
        <dbReference type="EMBL" id="STO71627.1"/>
    </source>
</evidence>
<evidence type="ECO:0000313" key="4">
    <source>
        <dbReference type="Proteomes" id="UP000254465"/>
    </source>
</evidence>
<evidence type="ECO:0000259" key="1">
    <source>
        <dbReference type="PROSITE" id="PS50801"/>
    </source>
</evidence>
<dbReference type="InterPro" id="IPR036513">
    <property type="entry name" value="STAS_dom_sf"/>
</dbReference>
<dbReference type="PANTHER" id="PTHR35849:SF1">
    <property type="entry name" value="INTERMEMBRANE PHOSPHOLIPID TRANSPORT SYSTEM BINDING PROTEIN MLAB"/>
    <property type="match status" value="1"/>
</dbReference>
<dbReference type="InterPro" id="IPR058548">
    <property type="entry name" value="MlaB-like_STAS"/>
</dbReference>
<sequence length="111" mass="12759">MQQKTSLTWGLEQNDDKIILRLGGVLTRDTLLPLWEQRSSFLSKIALGSQPIIWELQTLTRIDSAGFALFCDYLYQMQKQGQPQQLVNVPKQLLTLADLFGLSHWLKPFLL</sequence>
<dbReference type="EMBL" id="UGHK01000002">
    <property type="protein sequence ID" value="STO71627.1"/>
    <property type="molecule type" value="Genomic_DNA"/>
</dbReference>
<accession>A0A0F5F021</accession>
<dbReference type="SUPFAM" id="SSF52091">
    <property type="entry name" value="SpoIIaa-like"/>
    <property type="match status" value="1"/>
</dbReference>
<protein>
    <submittedName>
        <fullName evidence="2">NTP binding protein, contains STAS domain</fullName>
    </submittedName>
    <submittedName>
        <fullName evidence="3">Predicted NTP binding protein (Contains STAS domain)</fullName>
    </submittedName>
</protein>
<dbReference type="AlphaFoldDB" id="A0A0F5F021"/>
<dbReference type="PROSITE" id="PS50801">
    <property type="entry name" value="STAS"/>
    <property type="match status" value="1"/>
</dbReference>
<dbReference type="RefSeq" id="WP_017806079.1">
    <property type="nucleotide sequence ID" value="NZ_LAEN01000010.1"/>
</dbReference>
<dbReference type="Pfam" id="PF13466">
    <property type="entry name" value="STAS_2"/>
    <property type="match status" value="1"/>
</dbReference>
<dbReference type="EMBL" id="UFSW01000001">
    <property type="protein sequence ID" value="SUU97273.1"/>
    <property type="molecule type" value="Genomic_DNA"/>
</dbReference>
<dbReference type="InterPro" id="IPR002645">
    <property type="entry name" value="STAS_dom"/>
</dbReference>
<organism evidence="3 5">
    <name type="scientific">Avibacterium paragallinarum</name>
    <name type="common">Haemophilus gallinarum</name>
    <dbReference type="NCBI Taxonomy" id="728"/>
    <lineage>
        <taxon>Bacteria</taxon>
        <taxon>Pseudomonadati</taxon>
        <taxon>Pseudomonadota</taxon>
        <taxon>Gammaproteobacteria</taxon>
        <taxon>Pasteurellales</taxon>
        <taxon>Pasteurellaceae</taxon>
        <taxon>Avibacterium</taxon>
    </lineage>
</organism>
<dbReference type="PANTHER" id="PTHR35849">
    <property type="entry name" value="BLR2341 PROTEIN"/>
    <property type="match status" value="1"/>
</dbReference>
<proteinExistence type="predicted"/>
<dbReference type="eggNOG" id="COG3113">
    <property type="taxonomic scope" value="Bacteria"/>
</dbReference>
<dbReference type="Proteomes" id="UP000254620">
    <property type="component" value="Unassembled WGS sequence"/>
</dbReference>
<reference evidence="4 5" key="1">
    <citation type="submission" date="2018-06" db="EMBL/GenBank/DDBJ databases">
        <authorList>
            <consortium name="Pathogen Informatics"/>
            <person name="Doyle S."/>
        </authorList>
    </citation>
    <scope>NUCLEOTIDE SEQUENCE [LARGE SCALE GENOMIC DNA]</scope>
    <source>
        <strain evidence="3 5">NCTC10926</strain>
        <strain evidence="2 4">NCTC11296</strain>
    </source>
</reference>
<evidence type="ECO:0000313" key="3">
    <source>
        <dbReference type="EMBL" id="SUU97273.1"/>
    </source>
</evidence>
<gene>
    <name evidence="3" type="ORF">NCTC10926_00644</name>
    <name evidence="2" type="ORF">NCTC11296_01540</name>
</gene>
<feature type="domain" description="STAS" evidence="1">
    <location>
        <begin position="7"/>
        <end position="111"/>
    </location>
</feature>
<dbReference type="Proteomes" id="UP000254465">
    <property type="component" value="Unassembled WGS sequence"/>
</dbReference>